<sequence length="435" mass="51355">MKEIKIGTSLELTVSELVEEYSQLLTENTVNSFRKQGKLAGNTKKSVITQLENKFESVEYISGAGRRKAKFTLNNYNGSKEVYKRENKGGRPSLDWSNEELVIHELINQEVAFGKYFKDNDDENYKYNGFTITKIFDNMLNFSDSKIKELIEYEVKENINLALSKQNDKLGLRNAINYLMRNQRGRYTQLIKDVISTSCFKVLYFDSKNGQITVEQYMEYLEFKQIITKEIYDKNNENKKIREKNYQAGLSLKDSPKALTNLELNKKVEDKVNEKFDFKYAYESFIVFEEIEIDGMGNINKVRENFFNRVMKNIESSQDRVERTDKVDLNENIFYRLTKSGQYVNVMESIFSQLLGIEIESKKVDVVDNSVKEDDEALQEHLFNVQQYESVQEEHDYFYNQDDYVDVERILYEMENTLSDEEYEERYNQMVNDIC</sequence>
<reference evidence="1 2" key="1">
    <citation type="submission" date="2019-12" db="EMBL/GenBank/DDBJ databases">
        <title>Draft Genome Sequences of L. lactis strains MS22333, MS22334, MS22336, and MS22337, Isolated from Spontaneous Fermented Camel Milk in Ethiopia.</title>
        <authorList>
            <person name="Bragason E."/>
            <person name="Hansen E.B."/>
            <person name="Guya M.E."/>
            <person name="Berhe T."/>
        </authorList>
    </citation>
    <scope>NUCLEOTIDE SEQUENCE [LARGE SCALE GENOMIC DNA]</scope>
    <source>
        <strain evidence="1 2">MS22336</strain>
    </source>
</reference>
<proteinExistence type="predicted"/>
<dbReference type="RefSeq" id="WP_163656773.1">
    <property type="nucleotide sequence ID" value="NZ_WWDH01000033.1"/>
</dbReference>
<evidence type="ECO:0000313" key="2">
    <source>
        <dbReference type="Proteomes" id="UP000477402"/>
    </source>
</evidence>
<evidence type="ECO:0000313" key="1">
    <source>
        <dbReference type="EMBL" id="NEX56276.1"/>
    </source>
</evidence>
<dbReference type="Proteomes" id="UP000477402">
    <property type="component" value="Unassembled WGS sequence"/>
</dbReference>
<organism evidence="1 2">
    <name type="scientific">Lactococcus lactis</name>
    <dbReference type="NCBI Taxonomy" id="1358"/>
    <lineage>
        <taxon>Bacteria</taxon>
        <taxon>Bacillati</taxon>
        <taxon>Bacillota</taxon>
        <taxon>Bacilli</taxon>
        <taxon>Lactobacillales</taxon>
        <taxon>Streptococcaceae</taxon>
        <taxon>Lactococcus</taxon>
    </lineage>
</organism>
<protein>
    <submittedName>
        <fullName evidence="1">Uncharacterized protein</fullName>
    </submittedName>
</protein>
<name>A0A6M0M9Z6_9LACT</name>
<dbReference type="AlphaFoldDB" id="A0A6M0M9Z6"/>
<dbReference type="EMBL" id="WWDJ01000135">
    <property type="protein sequence ID" value="NEX56276.1"/>
    <property type="molecule type" value="Genomic_DNA"/>
</dbReference>
<comment type="caution">
    <text evidence="1">The sequence shown here is derived from an EMBL/GenBank/DDBJ whole genome shotgun (WGS) entry which is preliminary data.</text>
</comment>
<accession>A0A6M0M9Z6</accession>
<gene>
    <name evidence="1" type="ORF">GTP08_11565</name>
</gene>